<organism evidence="6 7">
    <name type="scientific">Pseudomonas saponiphila</name>
    <dbReference type="NCBI Taxonomy" id="556534"/>
    <lineage>
        <taxon>Bacteria</taxon>
        <taxon>Pseudomonadati</taxon>
        <taxon>Pseudomonadota</taxon>
        <taxon>Gammaproteobacteria</taxon>
        <taxon>Pseudomonadales</taxon>
        <taxon>Pseudomonadaceae</taxon>
        <taxon>Pseudomonas</taxon>
    </lineage>
</organism>
<dbReference type="GO" id="GO:0008483">
    <property type="term" value="F:transaminase activity"/>
    <property type="evidence" value="ECO:0007669"/>
    <property type="project" value="TreeGrafter"/>
</dbReference>
<dbReference type="InterPro" id="IPR015422">
    <property type="entry name" value="PyrdxlP-dep_Trfase_small"/>
</dbReference>
<dbReference type="Proteomes" id="UP000198982">
    <property type="component" value="Unassembled WGS sequence"/>
</dbReference>
<dbReference type="InterPro" id="IPR000653">
    <property type="entry name" value="DegT/StrS_aminotransferase"/>
</dbReference>
<dbReference type="GO" id="GO:0000271">
    <property type="term" value="P:polysaccharide biosynthetic process"/>
    <property type="evidence" value="ECO:0007669"/>
    <property type="project" value="TreeGrafter"/>
</dbReference>
<dbReference type="EMBL" id="FNTJ01000001">
    <property type="protein sequence ID" value="SEB85958.1"/>
    <property type="molecule type" value="Genomic_DNA"/>
</dbReference>
<dbReference type="Gene3D" id="3.40.640.10">
    <property type="entry name" value="Type I PLP-dependent aspartate aminotransferase-like (Major domain)"/>
    <property type="match status" value="1"/>
</dbReference>
<dbReference type="AlphaFoldDB" id="A0A1H4MTH8"/>
<dbReference type="InterPro" id="IPR015424">
    <property type="entry name" value="PyrdxlP-dep_Trfase"/>
</dbReference>
<reference evidence="7" key="1">
    <citation type="submission" date="2016-10" db="EMBL/GenBank/DDBJ databases">
        <authorList>
            <person name="Varghese N."/>
            <person name="Submissions S."/>
        </authorList>
    </citation>
    <scope>NUCLEOTIDE SEQUENCE [LARGE SCALE GENOMIC DNA]</scope>
    <source>
        <strain evidence="7">DSM 9751</strain>
    </source>
</reference>
<protein>
    <submittedName>
        <fullName evidence="6">3-amino-5-hydroxybenzoate synthase</fullName>
    </submittedName>
</protein>
<dbReference type="Pfam" id="PF01041">
    <property type="entry name" value="DegT_DnrJ_EryC1"/>
    <property type="match status" value="1"/>
</dbReference>
<dbReference type="InterPro" id="IPR015421">
    <property type="entry name" value="PyrdxlP-dep_Trfase_major"/>
</dbReference>
<evidence type="ECO:0000313" key="7">
    <source>
        <dbReference type="Proteomes" id="UP000198982"/>
    </source>
</evidence>
<sequence length="402" mass="43788">MTLAIHGGTPVRQTPYPDWPQFGVEEENALLRSLHQGQWWRMQGRENLDFEQAFAQLHGGHSAFAVSNGTVALEIALQAAGIGPGDEVIVPAFTFISTSMACQRIGATAIAVDVLADTLCIDPAAVLASIGPRTRAIIAVHMAGHLCDMHSLARIADQHRLVIIQDAAHAHGARGLGDTGIGEYGSLACFSFQNFKLMTAGEGGLVLCPNEELREKVFLYGNVGRPLGDRSYQHTVVGTNARLSEFSAAVLSAQLGRLEQQTRVRQHNAHLLGETLVRQGLVTPQVRTADAHTHPYYMFLFTLDDLPGQPQLDRNQVVDCLVAEGIPAFRAYQALYRIPSYWQAPAPTRQNLEQCIAACPVSERMAQRGIWIHHRALLGTEQDTLDIAAAIAKVHQHLVGAQ</sequence>
<dbReference type="CDD" id="cd00616">
    <property type="entry name" value="AHBA_syn"/>
    <property type="match status" value="1"/>
</dbReference>
<feature type="active site" description="Proton acceptor" evidence="3">
    <location>
        <position position="196"/>
    </location>
</feature>
<gene>
    <name evidence="6" type="ORF">SAMN05216178_2529</name>
</gene>
<proteinExistence type="inferred from homology"/>
<dbReference type="PANTHER" id="PTHR30244">
    <property type="entry name" value="TRANSAMINASE"/>
    <property type="match status" value="1"/>
</dbReference>
<dbReference type="Gene3D" id="3.90.1150.10">
    <property type="entry name" value="Aspartate Aminotransferase, domain 1"/>
    <property type="match status" value="1"/>
</dbReference>
<keyword evidence="1 4" id="KW-0663">Pyridoxal phosphate</keyword>
<evidence type="ECO:0000256" key="1">
    <source>
        <dbReference type="ARBA" id="ARBA00022898"/>
    </source>
</evidence>
<dbReference type="PANTHER" id="PTHR30244:SF34">
    <property type="entry name" value="DTDP-4-AMINO-4,6-DIDEOXYGALACTOSE TRANSAMINASE"/>
    <property type="match status" value="1"/>
</dbReference>
<feature type="modified residue" description="N6-(pyridoxal phosphate)lysine" evidence="4">
    <location>
        <position position="196"/>
    </location>
</feature>
<dbReference type="PIRSF" id="PIRSF000390">
    <property type="entry name" value="PLP_StrS"/>
    <property type="match status" value="1"/>
</dbReference>
<evidence type="ECO:0000256" key="2">
    <source>
        <dbReference type="ARBA" id="ARBA00037999"/>
    </source>
</evidence>
<evidence type="ECO:0000256" key="3">
    <source>
        <dbReference type="PIRSR" id="PIRSR000390-1"/>
    </source>
</evidence>
<keyword evidence="7" id="KW-1185">Reference proteome</keyword>
<dbReference type="RefSeq" id="WP_092313930.1">
    <property type="nucleotide sequence ID" value="NZ_FNTJ01000001.1"/>
</dbReference>
<dbReference type="GO" id="GO:0030170">
    <property type="term" value="F:pyridoxal phosphate binding"/>
    <property type="evidence" value="ECO:0007669"/>
    <property type="project" value="TreeGrafter"/>
</dbReference>
<evidence type="ECO:0000256" key="4">
    <source>
        <dbReference type="PIRSR" id="PIRSR000390-2"/>
    </source>
</evidence>
<evidence type="ECO:0000256" key="5">
    <source>
        <dbReference type="RuleBase" id="RU004508"/>
    </source>
</evidence>
<evidence type="ECO:0000313" key="6">
    <source>
        <dbReference type="EMBL" id="SEB85958.1"/>
    </source>
</evidence>
<accession>A0A1H4MTH8</accession>
<comment type="similarity">
    <text evidence="2 5">Belongs to the DegT/DnrJ/EryC1 family.</text>
</comment>
<dbReference type="SUPFAM" id="SSF53383">
    <property type="entry name" value="PLP-dependent transferases"/>
    <property type="match status" value="1"/>
</dbReference>
<name>A0A1H4MTH8_9PSED</name>